<dbReference type="AlphaFoldDB" id="A0A3N0CGN8"/>
<accession>A0A3N0CGN8</accession>
<dbReference type="OrthoDB" id="5418286at2"/>
<dbReference type="Proteomes" id="UP000267128">
    <property type="component" value="Unassembled WGS sequence"/>
</dbReference>
<name>A0A3N0CGN8_9ACTN</name>
<dbReference type="InterPro" id="IPR049450">
    <property type="entry name" value="ACOT8-like_C"/>
</dbReference>
<gene>
    <name evidence="3" type="ORF">EFK50_12745</name>
</gene>
<dbReference type="InterPro" id="IPR029069">
    <property type="entry name" value="HotDog_dom_sf"/>
</dbReference>
<protein>
    <submittedName>
        <fullName evidence="3">Thioesterase family protein</fullName>
    </submittedName>
</protein>
<evidence type="ECO:0000313" key="4">
    <source>
        <dbReference type="Proteomes" id="UP000267128"/>
    </source>
</evidence>
<evidence type="ECO:0000259" key="2">
    <source>
        <dbReference type="Pfam" id="PF20789"/>
    </source>
</evidence>
<dbReference type="Pfam" id="PF20789">
    <property type="entry name" value="4HBT_3C"/>
    <property type="match status" value="1"/>
</dbReference>
<feature type="domain" description="Acyl-CoA thioesterase-like C-terminal" evidence="2">
    <location>
        <begin position="146"/>
        <end position="282"/>
    </location>
</feature>
<sequence>MTFEYDRDTALRPRGDGAYDADLAPGWLVGGGVNGGYLLAIIGNAVAAELGTAQPAKQHVDPFSVSAHYLSASTAGPAYVRTEVVRSGGRFSTVAATLLQDVDGTPVPRIAAHATFGNLDSAHDAKSDLEASALGLALEAPVLPPPEECLESRDAPPEVKKIAPLLDRFGTRFDPETAGWAVGEPSRRGVIQGWFKLADDRPLDPISLLMVVDALPPTTFDLGMPGWAPTLELTAHVRAKPAPGWAIVRHRTRTVAGGLFEEDCEVWDSTGTLVAQSRQLALQPRS</sequence>
<feature type="domain" description="Acyl-CoA thioesterase-like N-terminal HotDog" evidence="1">
    <location>
        <begin position="24"/>
        <end position="117"/>
    </location>
</feature>
<reference evidence="3 4" key="1">
    <citation type="submission" date="2018-11" db="EMBL/GenBank/DDBJ databases">
        <authorList>
            <person name="Li F."/>
        </authorList>
    </citation>
    <scope>NUCLEOTIDE SEQUENCE [LARGE SCALE GENOMIC DNA]</scope>
    <source>
        <strain evidence="3 4">Gsoil 097</strain>
    </source>
</reference>
<dbReference type="EMBL" id="RJSE01000007">
    <property type="protein sequence ID" value="RNL62624.1"/>
    <property type="molecule type" value="Genomic_DNA"/>
</dbReference>
<evidence type="ECO:0000313" key="3">
    <source>
        <dbReference type="EMBL" id="RNL62624.1"/>
    </source>
</evidence>
<dbReference type="SUPFAM" id="SSF54637">
    <property type="entry name" value="Thioesterase/thiol ester dehydrase-isomerase"/>
    <property type="match status" value="2"/>
</dbReference>
<dbReference type="RefSeq" id="WP_123227920.1">
    <property type="nucleotide sequence ID" value="NZ_RJSE01000007.1"/>
</dbReference>
<dbReference type="Pfam" id="PF13622">
    <property type="entry name" value="4HBT_3"/>
    <property type="match status" value="1"/>
</dbReference>
<organism evidence="3 4">
    <name type="scientific">Nocardioides marmoriginsengisoli</name>
    <dbReference type="NCBI Taxonomy" id="661483"/>
    <lineage>
        <taxon>Bacteria</taxon>
        <taxon>Bacillati</taxon>
        <taxon>Actinomycetota</taxon>
        <taxon>Actinomycetes</taxon>
        <taxon>Propionibacteriales</taxon>
        <taxon>Nocardioidaceae</taxon>
        <taxon>Nocardioides</taxon>
    </lineage>
</organism>
<evidence type="ECO:0000259" key="1">
    <source>
        <dbReference type="Pfam" id="PF13622"/>
    </source>
</evidence>
<dbReference type="InterPro" id="IPR049449">
    <property type="entry name" value="TesB_ACOT8-like_N"/>
</dbReference>
<dbReference type="Gene3D" id="2.40.160.210">
    <property type="entry name" value="Acyl-CoA thioesterase, double hotdog domain"/>
    <property type="match status" value="1"/>
</dbReference>
<dbReference type="PANTHER" id="PTHR38110">
    <property type="entry name" value="CHROMOSOME 23, WHOLE GENOME SHOTGUN SEQUENCE"/>
    <property type="match status" value="1"/>
</dbReference>
<dbReference type="PANTHER" id="PTHR38110:SF1">
    <property type="entry name" value="THIOESTERASE DOMAIN-CONTAINING PROTEIN"/>
    <property type="match status" value="1"/>
</dbReference>
<dbReference type="InterPro" id="IPR052389">
    <property type="entry name" value="Sec_Metab_Biosynth-Assoc"/>
</dbReference>
<dbReference type="InterPro" id="IPR042171">
    <property type="entry name" value="Acyl-CoA_hotdog"/>
</dbReference>
<proteinExistence type="predicted"/>
<comment type="caution">
    <text evidence="3">The sequence shown here is derived from an EMBL/GenBank/DDBJ whole genome shotgun (WGS) entry which is preliminary data.</text>
</comment>
<keyword evidence="4" id="KW-1185">Reference proteome</keyword>